<dbReference type="GO" id="GO:0000049">
    <property type="term" value="F:tRNA binding"/>
    <property type="evidence" value="ECO:0007669"/>
    <property type="project" value="TreeGrafter"/>
</dbReference>
<dbReference type="RefSeq" id="XP_008857966.1">
    <property type="nucleotide sequence ID" value="XM_008859744.1"/>
</dbReference>
<keyword evidence="1 6" id="KW-0489">Methyltransferase</keyword>
<gene>
    <name evidence="6" type="ORF">ENU1_118140</name>
</gene>
<protein>
    <submittedName>
        <fullName evidence="6">Methyltransferase domain containing protein</fullName>
    </submittedName>
</protein>
<dbReference type="AlphaFoldDB" id="K2GWY6"/>
<evidence type="ECO:0000313" key="6">
    <source>
        <dbReference type="EMBL" id="EKE39698.1"/>
    </source>
</evidence>
<dbReference type="Pfam" id="PF08241">
    <property type="entry name" value="Methyltransf_11"/>
    <property type="match status" value="1"/>
</dbReference>
<sequence>MDNEKLPEIESKNVREVYEIIAQHFSQTRYKGWPKVEEFLNGLENHSIVYDIGSGNGKYHNINPHITVIGFDPCHNLLMEAVHNQKSQNVQADGLRVPVKSNSGDAAISIAVVHHFSTFERRVSAIQEIIRTIKVGGRALITVWAKEQKKFENEEGQDLMVAWHLSKKKDPNNPNQPEEVYQRYYHVFIKGELEQVIEKVKDCKLVSCGLLKDEKKKRDVMERTLKVLKNEVFNFLDKKKQVENEWKQISQEHQCLKNKIEQKKKNLIEQHEKEYQAKKNWNQQIQSILKNFEDAMILAEKTDQELKQKKESILKILQAIKDLKEQTKVHDTIDYSELEHLKQKELILTQRIEEQKERFNALCADLKNTDEELQNCQKKIETMQTPQESIIPTDLPKKRGRKKK</sequence>
<dbReference type="Gene3D" id="3.40.50.150">
    <property type="entry name" value="Vaccinia Virus protein VP39"/>
    <property type="match status" value="1"/>
</dbReference>
<dbReference type="PANTHER" id="PTHR13069:SF21">
    <property type="entry name" value="ALKYLATED DNA REPAIR PROTEIN ALKB HOMOLOG 8"/>
    <property type="match status" value="1"/>
</dbReference>
<reference evidence="6 7" key="1">
    <citation type="submission" date="2011-11" db="EMBL/GenBank/DDBJ databases">
        <authorList>
            <person name="Hannick L."/>
            <person name="Karamycheva S."/>
            <person name="Lorenzi H."/>
            <person name="Caler E."/>
        </authorList>
    </citation>
    <scope>NUCLEOTIDE SEQUENCE [LARGE SCALE GENOMIC DNA]</scope>
    <source>
        <strain evidence="6 7">P19</strain>
    </source>
</reference>
<dbReference type="InterPro" id="IPR029063">
    <property type="entry name" value="SAM-dependent_MTases_sf"/>
</dbReference>
<name>K2GWY6_ENTNP</name>
<proteinExistence type="predicted"/>
<evidence type="ECO:0000256" key="2">
    <source>
        <dbReference type="ARBA" id="ARBA00022679"/>
    </source>
</evidence>
<feature type="coiled-coil region" evidence="3">
    <location>
        <begin position="211"/>
        <end position="379"/>
    </location>
</feature>
<evidence type="ECO:0000256" key="3">
    <source>
        <dbReference type="SAM" id="Coils"/>
    </source>
</evidence>
<dbReference type="EMBL" id="JH927393">
    <property type="protein sequence ID" value="EKE39698.1"/>
    <property type="molecule type" value="Genomic_DNA"/>
</dbReference>
<dbReference type="InterPro" id="IPR013216">
    <property type="entry name" value="Methyltransf_11"/>
</dbReference>
<keyword evidence="3" id="KW-0175">Coiled coil</keyword>
<evidence type="ECO:0000256" key="4">
    <source>
        <dbReference type="SAM" id="MobiDB-lite"/>
    </source>
</evidence>
<evidence type="ECO:0000259" key="5">
    <source>
        <dbReference type="Pfam" id="PF08241"/>
    </source>
</evidence>
<accession>K2GWY6</accession>
<feature type="compositionally biased region" description="Polar residues" evidence="4">
    <location>
        <begin position="380"/>
        <end position="390"/>
    </location>
</feature>
<dbReference type="SUPFAM" id="SSF53335">
    <property type="entry name" value="S-adenosyl-L-methionine-dependent methyltransferases"/>
    <property type="match status" value="1"/>
</dbReference>
<feature type="region of interest" description="Disordered" evidence="4">
    <location>
        <begin position="380"/>
        <end position="404"/>
    </location>
</feature>
<evidence type="ECO:0000256" key="1">
    <source>
        <dbReference type="ARBA" id="ARBA00022603"/>
    </source>
</evidence>
<dbReference type="GO" id="GO:0005634">
    <property type="term" value="C:nucleus"/>
    <property type="evidence" value="ECO:0007669"/>
    <property type="project" value="TreeGrafter"/>
</dbReference>
<dbReference type="Proteomes" id="UP000006769">
    <property type="component" value="Unassembled WGS sequence"/>
</dbReference>
<evidence type="ECO:0000313" key="7">
    <source>
        <dbReference type="Proteomes" id="UP000006769"/>
    </source>
</evidence>
<dbReference type="GO" id="GO:0002098">
    <property type="term" value="P:tRNA wobble uridine modification"/>
    <property type="evidence" value="ECO:0007669"/>
    <property type="project" value="TreeGrafter"/>
</dbReference>
<dbReference type="GO" id="GO:0005737">
    <property type="term" value="C:cytoplasm"/>
    <property type="evidence" value="ECO:0007669"/>
    <property type="project" value="TreeGrafter"/>
</dbReference>
<feature type="domain" description="Methyltransferase type 11" evidence="5">
    <location>
        <begin position="51"/>
        <end position="141"/>
    </location>
</feature>
<dbReference type="GO" id="GO:0106335">
    <property type="term" value="F:tRNA (5-carboxymethyluridine(34)-5-O)-methyltransferase activity"/>
    <property type="evidence" value="ECO:0007669"/>
    <property type="project" value="TreeGrafter"/>
</dbReference>
<dbReference type="GeneID" id="20074142"/>
<dbReference type="InterPro" id="IPR051422">
    <property type="entry name" value="AlkB_tRNA_MeTrf/Diox"/>
</dbReference>
<dbReference type="OrthoDB" id="271595at2759"/>
<dbReference type="FunFam" id="3.40.50.150:FF:000195">
    <property type="entry name" value="Methyltransferase domain containing protein"/>
    <property type="match status" value="1"/>
</dbReference>
<dbReference type="GO" id="GO:0030488">
    <property type="term" value="P:tRNA methylation"/>
    <property type="evidence" value="ECO:0007669"/>
    <property type="project" value="TreeGrafter"/>
</dbReference>
<dbReference type="PANTHER" id="PTHR13069">
    <property type="entry name" value="ALKYLATED DNA REPAIR PROTEIN ALKB HOMOLOG 8"/>
    <property type="match status" value="1"/>
</dbReference>
<dbReference type="GO" id="GO:0008757">
    <property type="term" value="F:S-adenosylmethionine-dependent methyltransferase activity"/>
    <property type="evidence" value="ECO:0007669"/>
    <property type="project" value="InterPro"/>
</dbReference>
<dbReference type="VEuPathDB" id="AmoebaDB:ENU1_118140"/>
<keyword evidence="2 6" id="KW-0808">Transferase</keyword>
<organism evidence="6 7">
    <name type="scientific">Entamoeba nuttalli (strain P19)</name>
    <name type="common">Amoeba</name>
    <dbReference type="NCBI Taxonomy" id="1076696"/>
    <lineage>
        <taxon>Eukaryota</taxon>
        <taxon>Amoebozoa</taxon>
        <taxon>Evosea</taxon>
        <taxon>Archamoebae</taxon>
        <taxon>Mastigamoebida</taxon>
        <taxon>Entamoebidae</taxon>
        <taxon>Entamoeba</taxon>
    </lineage>
</organism>